<evidence type="ECO:0000259" key="2">
    <source>
        <dbReference type="PROSITE" id="PS51184"/>
    </source>
</evidence>
<dbReference type="RefSeq" id="WP_148775123.1">
    <property type="nucleotide sequence ID" value="NZ_VSSS01000041.1"/>
</dbReference>
<name>A0A5D3K8F8_9BRAD</name>
<dbReference type="Gene3D" id="2.60.120.650">
    <property type="entry name" value="Cupin"/>
    <property type="match status" value="1"/>
</dbReference>
<accession>A0A5D3K8F8</accession>
<dbReference type="SUPFAM" id="SSF51197">
    <property type="entry name" value="Clavaminate synthase-like"/>
    <property type="match status" value="1"/>
</dbReference>
<keyword evidence="1" id="KW-0175">Coiled coil</keyword>
<feature type="domain" description="JmjC" evidence="2">
    <location>
        <begin position="114"/>
        <end position="262"/>
    </location>
</feature>
<organism evidence="3 4">
    <name type="scientific">Bradyrhizobium rifense</name>
    <dbReference type="NCBI Taxonomy" id="515499"/>
    <lineage>
        <taxon>Bacteria</taxon>
        <taxon>Pseudomonadati</taxon>
        <taxon>Pseudomonadota</taxon>
        <taxon>Alphaproteobacteria</taxon>
        <taxon>Hyphomicrobiales</taxon>
        <taxon>Nitrobacteraceae</taxon>
        <taxon>Bradyrhizobium</taxon>
    </lineage>
</organism>
<dbReference type="InterPro" id="IPR041667">
    <property type="entry name" value="Cupin_8"/>
</dbReference>
<dbReference type="PROSITE" id="PS51184">
    <property type="entry name" value="JMJC"/>
    <property type="match status" value="1"/>
</dbReference>
<dbReference type="OrthoDB" id="3776825at2"/>
<evidence type="ECO:0000313" key="4">
    <source>
        <dbReference type="Proteomes" id="UP000324758"/>
    </source>
</evidence>
<proteinExistence type="predicted"/>
<sequence>MGVLNSRQVDINGHAALRADSAEFQCNFGRRAFSLEHDLAENSLFSLEVLEDAADSWAKLGKLNLVSVSMGQTRTDARFSEIAEKSSISGAIRDLSHSGSYVKISNINALNANYEEVLQQALRDVEDLLGQRVVPRITWAQMTVFLASPNIVTPYHIDHEANFLCQIAGEKDVWLYDPNDRELLPDREIERFYLGDLNGALYREHLRGRGRQFRLTPGVAVHHPSLAPHWVKNGANVSISVSINFCMRELDRRAHVYQVNALMRRIGLRPSPPGRSVTGDTVKARAIEFVGTSRPKNYRDAVFSGLDRLRAPYRLAKRVVMRSTR</sequence>
<dbReference type="Pfam" id="PF13621">
    <property type="entry name" value="Cupin_8"/>
    <property type="match status" value="1"/>
</dbReference>
<reference evidence="3 4" key="1">
    <citation type="submission" date="2019-08" db="EMBL/GenBank/DDBJ databases">
        <title>Bradyrhizobium hipponensis sp. nov., a rhizobium isolated from a Lupinus angustifolius root nodule in Tunisia.</title>
        <authorList>
            <person name="Off K."/>
            <person name="Rejili M."/>
            <person name="Mars M."/>
            <person name="Brachmann A."/>
            <person name="Marin M."/>
        </authorList>
    </citation>
    <scope>NUCLEOTIDE SEQUENCE [LARGE SCALE GENOMIC DNA]</scope>
    <source>
        <strain evidence="3 4">CTAW71</strain>
    </source>
</reference>
<protein>
    <submittedName>
        <fullName evidence="3">Transcription factor</fullName>
    </submittedName>
</protein>
<dbReference type="EMBL" id="VSSS01000041">
    <property type="protein sequence ID" value="TYL92050.1"/>
    <property type="molecule type" value="Genomic_DNA"/>
</dbReference>
<dbReference type="AlphaFoldDB" id="A0A5D3K8F8"/>
<evidence type="ECO:0000313" key="3">
    <source>
        <dbReference type="EMBL" id="TYL92050.1"/>
    </source>
</evidence>
<dbReference type="InterPro" id="IPR003347">
    <property type="entry name" value="JmjC_dom"/>
</dbReference>
<gene>
    <name evidence="3" type="ORF">FXB40_26770</name>
</gene>
<evidence type="ECO:0000256" key="1">
    <source>
        <dbReference type="SAM" id="Coils"/>
    </source>
</evidence>
<dbReference type="Proteomes" id="UP000324758">
    <property type="component" value="Unassembled WGS sequence"/>
</dbReference>
<feature type="coiled-coil region" evidence="1">
    <location>
        <begin position="104"/>
        <end position="131"/>
    </location>
</feature>
<comment type="caution">
    <text evidence="3">The sequence shown here is derived from an EMBL/GenBank/DDBJ whole genome shotgun (WGS) entry which is preliminary data.</text>
</comment>
<keyword evidence="4" id="KW-1185">Reference proteome</keyword>